<comment type="caution">
    <text evidence="4">The sequence shown here is derived from an EMBL/GenBank/DDBJ whole genome shotgun (WGS) entry which is preliminary data.</text>
</comment>
<dbReference type="AlphaFoldDB" id="T1BHX4"/>
<dbReference type="CDD" id="cd01448">
    <property type="entry name" value="TST_Repeat_1"/>
    <property type="match status" value="1"/>
</dbReference>
<accession>T1BHX4</accession>
<dbReference type="EMBL" id="AUZY01006912">
    <property type="protein sequence ID" value="EQD52709.1"/>
    <property type="molecule type" value="Genomic_DNA"/>
</dbReference>
<reference evidence="4" key="2">
    <citation type="journal article" date="2014" name="ISME J.">
        <title>Microbial stratification in low pH oxic and suboxic macroscopic growths along an acid mine drainage.</title>
        <authorList>
            <person name="Mendez-Garcia C."/>
            <person name="Mesa V."/>
            <person name="Sprenger R.R."/>
            <person name="Richter M."/>
            <person name="Diez M.S."/>
            <person name="Solano J."/>
            <person name="Bargiela R."/>
            <person name="Golyshina O.V."/>
            <person name="Manteca A."/>
            <person name="Ramos J.L."/>
            <person name="Gallego J.R."/>
            <person name="Llorente I."/>
            <person name="Martins Dos Santos V.A."/>
            <person name="Jensen O.N."/>
            <person name="Pelaez A.I."/>
            <person name="Sanchez J."/>
            <person name="Ferrer M."/>
        </authorList>
    </citation>
    <scope>NUCLEOTIDE SEQUENCE</scope>
</reference>
<dbReference type="Gene3D" id="3.40.250.10">
    <property type="entry name" value="Rhodanese-like domain"/>
    <property type="match status" value="2"/>
</dbReference>
<feature type="non-terminal residue" evidence="4">
    <location>
        <position position="1"/>
    </location>
</feature>
<dbReference type="Pfam" id="PF00581">
    <property type="entry name" value="Rhodanese"/>
    <property type="match status" value="2"/>
</dbReference>
<dbReference type="PANTHER" id="PTHR11364:SF27">
    <property type="entry name" value="SULFURTRANSFERASE"/>
    <property type="match status" value="1"/>
</dbReference>
<organism evidence="4">
    <name type="scientific">mine drainage metagenome</name>
    <dbReference type="NCBI Taxonomy" id="410659"/>
    <lineage>
        <taxon>unclassified sequences</taxon>
        <taxon>metagenomes</taxon>
        <taxon>ecological metagenomes</taxon>
    </lineage>
</organism>
<dbReference type="GO" id="GO:0004792">
    <property type="term" value="F:thiosulfate-cyanide sulfurtransferase activity"/>
    <property type="evidence" value="ECO:0007669"/>
    <property type="project" value="TreeGrafter"/>
</dbReference>
<feature type="domain" description="Rhodanese" evidence="3">
    <location>
        <begin position="178"/>
        <end position="291"/>
    </location>
</feature>
<reference evidence="4" key="1">
    <citation type="submission" date="2013-08" db="EMBL/GenBank/DDBJ databases">
        <authorList>
            <person name="Mendez C."/>
            <person name="Richter M."/>
            <person name="Ferrer M."/>
            <person name="Sanchez J."/>
        </authorList>
    </citation>
    <scope>NUCLEOTIDE SEQUENCE</scope>
</reference>
<feature type="domain" description="Rhodanese" evidence="3">
    <location>
        <begin position="28"/>
        <end position="147"/>
    </location>
</feature>
<dbReference type="PROSITE" id="PS50206">
    <property type="entry name" value="RHODANESE_3"/>
    <property type="match status" value="2"/>
</dbReference>
<sequence>GRDVKVAGRWQAEHPILLRVDELQDRLEDPTLVLFDCRFRLQDPAWGQRVSASAHLPGARHADLERVLSGPVTPVSGRHPLPDPAVFARWLADQGVDHQTTLVAYDETSGPFATRLWWLARWIGLRKVSVLDGGIQAWRRQGGAVDSEMPVLRPGHLKPAPDDRLWVSTRTVESIVAGRDRGIILDARQAARYLGQEEPIDRVAGHIPGARNLCYLDTLTPEGTFKSPAELCRSFAECLGEFSPERVIHSCGSGVTACHTLFAMELAGLSGSRLYAGSYSEWIRDGTHRVETGSIGR</sequence>
<keyword evidence="2" id="KW-0677">Repeat</keyword>
<name>T1BHX4_9ZZZZ</name>
<evidence type="ECO:0000256" key="2">
    <source>
        <dbReference type="ARBA" id="ARBA00022737"/>
    </source>
</evidence>
<dbReference type="InterPro" id="IPR045078">
    <property type="entry name" value="TST/MPST-like"/>
</dbReference>
<dbReference type="InterPro" id="IPR001763">
    <property type="entry name" value="Rhodanese-like_dom"/>
</dbReference>
<proteinExistence type="predicted"/>
<dbReference type="InterPro" id="IPR036873">
    <property type="entry name" value="Rhodanese-like_dom_sf"/>
</dbReference>
<dbReference type="CDD" id="cd01449">
    <property type="entry name" value="TST_Repeat_2"/>
    <property type="match status" value="1"/>
</dbReference>
<protein>
    <submittedName>
        <fullName evidence="4">Thiosulfate sulfurtransferase</fullName>
    </submittedName>
</protein>
<evidence type="ECO:0000259" key="3">
    <source>
        <dbReference type="PROSITE" id="PS50206"/>
    </source>
</evidence>
<evidence type="ECO:0000313" key="4">
    <source>
        <dbReference type="EMBL" id="EQD52709.1"/>
    </source>
</evidence>
<gene>
    <name evidence="4" type="ORF">B1B_10585</name>
</gene>
<dbReference type="SUPFAM" id="SSF52821">
    <property type="entry name" value="Rhodanese/Cell cycle control phosphatase"/>
    <property type="match status" value="2"/>
</dbReference>
<dbReference type="SMART" id="SM00450">
    <property type="entry name" value="RHOD"/>
    <property type="match status" value="2"/>
</dbReference>
<evidence type="ECO:0000256" key="1">
    <source>
        <dbReference type="ARBA" id="ARBA00022679"/>
    </source>
</evidence>
<keyword evidence="1 4" id="KW-0808">Transferase</keyword>
<dbReference type="PANTHER" id="PTHR11364">
    <property type="entry name" value="THIOSULFATE SULFERTANSFERASE"/>
    <property type="match status" value="1"/>
</dbReference>